<organism evidence="1 2">
    <name type="scientific">Microcystis aeruginosa PCC 9807</name>
    <dbReference type="NCBI Taxonomy" id="1160283"/>
    <lineage>
        <taxon>Bacteria</taxon>
        <taxon>Bacillati</taxon>
        <taxon>Cyanobacteriota</taxon>
        <taxon>Cyanophyceae</taxon>
        <taxon>Oscillatoriophycideae</taxon>
        <taxon>Chroococcales</taxon>
        <taxon>Microcystaceae</taxon>
        <taxon>Microcystis</taxon>
    </lineage>
</organism>
<protein>
    <submittedName>
        <fullName evidence="1">Uncharacterized protein</fullName>
    </submittedName>
</protein>
<dbReference type="EMBL" id="CAIM01000340">
    <property type="protein sequence ID" value="CCI18552.1"/>
    <property type="molecule type" value="Genomic_DNA"/>
</dbReference>
<name>I4H928_MICAE</name>
<accession>I4H928</accession>
<evidence type="ECO:0000313" key="2">
    <source>
        <dbReference type="Proteomes" id="UP000003613"/>
    </source>
</evidence>
<reference evidence="1 2" key="1">
    <citation type="submission" date="2012-04" db="EMBL/GenBank/DDBJ databases">
        <authorList>
            <person name="Genoscope - CEA"/>
        </authorList>
    </citation>
    <scope>NUCLEOTIDE SEQUENCE [LARGE SCALE GENOMIC DNA]</scope>
    <source>
        <strain evidence="1 2">9807</strain>
    </source>
</reference>
<proteinExistence type="predicted"/>
<evidence type="ECO:0000313" key="1">
    <source>
        <dbReference type="EMBL" id="CCI18552.1"/>
    </source>
</evidence>
<dbReference type="HOGENOM" id="CLU_3272789_0_0_3"/>
<sequence>MTPILAARLGETVNPKNPTNTVELAIDKQGFTPPPEIDKFC</sequence>
<comment type="caution">
    <text evidence="1">The sequence shown here is derived from an EMBL/GenBank/DDBJ whole genome shotgun (WGS) entry which is preliminary data.</text>
</comment>
<dbReference type="AlphaFoldDB" id="I4H928"/>
<gene>
    <name evidence="1" type="ORF">MICAF_4040001</name>
</gene>
<dbReference type="Proteomes" id="UP000003613">
    <property type="component" value="Unassembled WGS sequence"/>
</dbReference>